<gene>
    <name evidence="2" type="ORF">TresaDRAFT_2818</name>
</gene>
<dbReference type="PATRIC" id="fig|907348.3.peg.14"/>
<dbReference type="Pfam" id="PF07556">
    <property type="entry name" value="DUF1538"/>
    <property type="match status" value="2"/>
</dbReference>
<protein>
    <recommendedName>
        <fullName evidence="4">DUF1538 domain-containing protein</fullName>
    </recommendedName>
</protein>
<feature type="transmembrane region" description="Helical" evidence="1">
    <location>
        <begin position="115"/>
        <end position="134"/>
    </location>
</feature>
<feature type="transmembrane region" description="Helical" evidence="1">
    <location>
        <begin position="141"/>
        <end position="160"/>
    </location>
</feature>
<evidence type="ECO:0000313" key="3">
    <source>
        <dbReference type="Proteomes" id="UP000003571"/>
    </source>
</evidence>
<keyword evidence="1" id="KW-1133">Transmembrane helix</keyword>
<evidence type="ECO:0008006" key="4">
    <source>
        <dbReference type="Google" id="ProtNLM"/>
    </source>
</evidence>
<feature type="transmembrane region" description="Helical" evidence="1">
    <location>
        <begin position="78"/>
        <end position="95"/>
    </location>
</feature>
<dbReference type="STRING" id="907348.TresaDRAFT_2818"/>
<feature type="transmembrane region" description="Helical" evidence="1">
    <location>
        <begin position="488"/>
        <end position="512"/>
    </location>
</feature>
<feature type="transmembrane region" description="Helical" evidence="1">
    <location>
        <begin position="211"/>
        <end position="231"/>
    </location>
</feature>
<dbReference type="EMBL" id="AGRW01000016">
    <property type="protein sequence ID" value="EIC03174.1"/>
    <property type="molecule type" value="Genomic_DNA"/>
</dbReference>
<evidence type="ECO:0000313" key="2">
    <source>
        <dbReference type="EMBL" id="EIC03174.1"/>
    </source>
</evidence>
<feature type="transmembrane region" description="Helical" evidence="1">
    <location>
        <begin position="406"/>
        <end position="429"/>
    </location>
</feature>
<accession>H7EGW7</accession>
<keyword evidence="1" id="KW-0812">Transmembrane</keyword>
<feature type="transmembrane region" description="Helical" evidence="1">
    <location>
        <begin position="35"/>
        <end position="57"/>
    </location>
</feature>
<organism evidence="2 3">
    <name type="scientific">Treponema saccharophilum DSM 2985</name>
    <dbReference type="NCBI Taxonomy" id="907348"/>
    <lineage>
        <taxon>Bacteria</taxon>
        <taxon>Pseudomonadati</taxon>
        <taxon>Spirochaetota</taxon>
        <taxon>Spirochaetia</taxon>
        <taxon>Spirochaetales</taxon>
        <taxon>Treponemataceae</taxon>
        <taxon>Treponema</taxon>
    </lineage>
</organism>
<dbReference type="OrthoDB" id="9805989at2"/>
<reference evidence="2 3" key="1">
    <citation type="submission" date="2011-09" db="EMBL/GenBank/DDBJ databases">
        <title>The draft genome of Treponema saccharophilum DSM 2985.</title>
        <authorList>
            <consortium name="US DOE Joint Genome Institute (JGI-PGF)"/>
            <person name="Lucas S."/>
            <person name="Copeland A."/>
            <person name="Lapidus A."/>
            <person name="Glavina del Rio T."/>
            <person name="Dalin E."/>
            <person name="Tice H."/>
            <person name="Bruce D."/>
            <person name="Goodwin L."/>
            <person name="Pitluck S."/>
            <person name="Peters L."/>
            <person name="Kyrpides N."/>
            <person name="Mavromatis K."/>
            <person name="Ivanova N."/>
            <person name="Markowitz V."/>
            <person name="Cheng J.-F."/>
            <person name="Hugenholtz P."/>
            <person name="Woyke T."/>
            <person name="Wu D."/>
            <person name="Gronow S."/>
            <person name="Wellnitz S."/>
            <person name="Brambilla E."/>
            <person name="Klenk H.-P."/>
            <person name="Eisen J.A."/>
        </authorList>
    </citation>
    <scope>NUCLEOTIDE SEQUENCE [LARGE SCALE GENOMIC DNA]</scope>
    <source>
        <strain evidence="2 3">DSM 2985</strain>
    </source>
</reference>
<sequence length="526" mass="54369">MNLYQKLRETVSSVAPIMVLVAALSLTIAPLGSGMIARFLTGGVLVIIGLTLFLLGVDIGILPIGERAGAALTSKRNLALLLASSFFIGFMITIAEPDVQVLADQVKAIAPGISKWGLILFIAAGIGLFVTLGILRTVLSIPLKTILIIAYVAVFILAFLSPKTFQGVAFDSGGATTGPMTVPFIMALGVGVAAVRSKSGSASASTSDDSFGLTGIASVGPIAAVCMYGILSAQTGEGSADTPEAMEQTAEGLSVFIRILPHIFREVVSALAPLVTLAAVFQIFLIKMPPFQVIRMIRGLLLSFLGLVLFLTGAQGGFMPTGTRLGEILGEFAVSGDKFVRVFNEAGEITSSLDIPGGVQIAFLIAVGCVFGAVVVSAEPAVWVLTDQVENISGGTIKRKVMLAALSAGVAISIGISMARVLFGFSLWYILVPGYALALALTFFCPNLFTAIAFDSGGVASGPMTSTFVLSFTLGSSAASGGNPAVDAFGVIALVAMTPLIAIQVLGIFFRIKSGTSAKKSREEPK</sequence>
<feature type="transmembrane region" description="Helical" evidence="1">
    <location>
        <begin position="297"/>
        <end position="318"/>
    </location>
</feature>
<dbReference type="AlphaFoldDB" id="H7EGW7"/>
<name>H7EGW7_9SPIR</name>
<feature type="transmembrane region" description="Helical" evidence="1">
    <location>
        <begin position="361"/>
        <end position="385"/>
    </location>
</feature>
<keyword evidence="3" id="KW-1185">Reference proteome</keyword>
<feature type="transmembrane region" description="Helical" evidence="1">
    <location>
        <begin position="263"/>
        <end position="285"/>
    </location>
</feature>
<feature type="transmembrane region" description="Helical" evidence="1">
    <location>
        <begin position="435"/>
        <end position="454"/>
    </location>
</feature>
<dbReference type="eggNOG" id="COG0589">
    <property type="taxonomic scope" value="Bacteria"/>
</dbReference>
<keyword evidence="1" id="KW-0472">Membrane</keyword>
<feature type="transmembrane region" description="Helical" evidence="1">
    <location>
        <begin position="12"/>
        <end position="29"/>
    </location>
</feature>
<proteinExistence type="predicted"/>
<dbReference type="InterPro" id="IPR011435">
    <property type="entry name" value="UmpAB"/>
</dbReference>
<feature type="transmembrane region" description="Helical" evidence="1">
    <location>
        <begin position="466"/>
        <end position="482"/>
    </location>
</feature>
<dbReference type="RefSeq" id="WP_002701667.1">
    <property type="nucleotide sequence ID" value="NZ_AGRW01000016.1"/>
</dbReference>
<dbReference type="Proteomes" id="UP000003571">
    <property type="component" value="Unassembled WGS sequence"/>
</dbReference>
<feature type="transmembrane region" description="Helical" evidence="1">
    <location>
        <begin position="180"/>
        <end position="199"/>
    </location>
</feature>
<evidence type="ECO:0000256" key="1">
    <source>
        <dbReference type="SAM" id="Phobius"/>
    </source>
</evidence>
<comment type="caution">
    <text evidence="2">The sequence shown here is derived from an EMBL/GenBank/DDBJ whole genome shotgun (WGS) entry which is preliminary data.</text>
</comment>